<dbReference type="CDD" id="cd07067">
    <property type="entry name" value="HP_PGM_like"/>
    <property type="match status" value="1"/>
</dbReference>
<dbReference type="InterPro" id="IPR001345">
    <property type="entry name" value="PG/BPGM_mutase_AS"/>
</dbReference>
<proteinExistence type="predicted"/>
<dbReference type="InterPro" id="IPR013078">
    <property type="entry name" value="His_Pase_superF_clade-1"/>
</dbReference>
<dbReference type="EMBL" id="CM026426">
    <property type="protein sequence ID" value="KAG0574766.1"/>
    <property type="molecule type" value="Genomic_DNA"/>
</dbReference>
<dbReference type="Pfam" id="PF00300">
    <property type="entry name" value="His_Phos_1"/>
    <property type="match status" value="1"/>
</dbReference>
<comment type="caution">
    <text evidence="1">The sequence shown here is derived from an EMBL/GenBank/DDBJ whole genome shotgun (WGS) entry which is preliminary data.</text>
</comment>
<name>A0A8T0HV98_CERPU</name>
<protein>
    <recommendedName>
        <fullName evidence="3">Phosphoglycerate mutase</fullName>
    </recommendedName>
</protein>
<gene>
    <name evidence="1" type="ORF">KC19_VG289200</name>
</gene>
<dbReference type="GO" id="GO:0003824">
    <property type="term" value="F:catalytic activity"/>
    <property type="evidence" value="ECO:0007669"/>
    <property type="project" value="InterPro"/>
</dbReference>
<dbReference type="Proteomes" id="UP000822688">
    <property type="component" value="Chromosome V"/>
</dbReference>
<dbReference type="PROSITE" id="PS00175">
    <property type="entry name" value="PG_MUTASE"/>
    <property type="match status" value="1"/>
</dbReference>
<dbReference type="SUPFAM" id="SSF53254">
    <property type="entry name" value="Phosphoglycerate mutase-like"/>
    <property type="match status" value="1"/>
</dbReference>
<organism evidence="1 2">
    <name type="scientific">Ceratodon purpureus</name>
    <name type="common">Fire moss</name>
    <name type="synonym">Dicranum purpureum</name>
    <dbReference type="NCBI Taxonomy" id="3225"/>
    <lineage>
        <taxon>Eukaryota</taxon>
        <taxon>Viridiplantae</taxon>
        <taxon>Streptophyta</taxon>
        <taxon>Embryophyta</taxon>
        <taxon>Bryophyta</taxon>
        <taxon>Bryophytina</taxon>
        <taxon>Bryopsida</taxon>
        <taxon>Dicranidae</taxon>
        <taxon>Pseudoditrichales</taxon>
        <taxon>Ditrichaceae</taxon>
        <taxon>Ceratodon</taxon>
    </lineage>
</organism>
<keyword evidence="2" id="KW-1185">Reference proteome</keyword>
<evidence type="ECO:0000313" key="2">
    <source>
        <dbReference type="Proteomes" id="UP000822688"/>
    </source>
</evidence>
<sequence>MVMAKTLRAGLSQNLRIHHFIVIHPLIHTHASAHRGLGCRSGLNSSDQSVGGFSSSHSAFISEAQGGRAMGEMAVSSNVAELLVVRHGETDWNALGRLQGHAKSDLNEAGKKQAQGVKFFAQF</sequence>
<accession>A0A8T0HV98</accession>
<dbReference type="Gene3D" id="3.40.50.1240">
    <property type="entry name" value="Phosphoglycerate mutase-like"/>
    <property type="match status" value="1"/>
</dbReference>
<dbReference type="AlphaFoldDB" id="A0A8T0HV98"/>
<dbReference type="InterPro" id="IPR029033">
    <property type="entry name" value="His_PPase_superfam"/>
</dbReference>
<evidence type="ECO:0000313" key="1">
    <source>
        <dbReference type="EMBL" id="KAG0574766.1"/>
    </source>
</evidence>
<reference evidence="1" key="1">
    <citation type="submission" date="2020-06" db="EMBL/GenBank/DDBJ databases">
        <title>WGS assembly of Ceratodon purpureus strain R40.</title>
        <authorList>
            <person name="Carey S.B."/>
            <person name="Jenkins J."/>
            <person name="Shu S."/>
            <person name="Lovell J.T."/>
            <person name="Sreedasyam A."/>
            <person name="Maumus F."/>
            <person name="Tiley G.P."/>
            <person name="Fernandez-Pozo N."/>
            <person name="Barry K."/>
            <person name="Chen C."/>
            <person name="Wang M."/>
            <person name="Lipzen A."/>
            <person name="Daum C."/>
            <person name="Saski C.A."/>
            <person name="Payton A.C."/>
            <person name="Mcbreen J.C."/>
            <person name="Conrad R.E."/>
            <person name="Kollar L.M."/>
            <person name="Olsson S."/>
            <person name="Huttunen S."/>
            <person name="Landis J.B."/>
            <person name="Wickett N.J."/>
            <person name="Johnson M.G."/>
            <person name="Rensing S.A."/>
            <person name="Grimwood J."/>
            <person name="Schmutz J."/>
            <person name="Mcdaniel S.F."/>
        </authorList>
    </citation>
    <scope>NUCLEOTIDE SEQUENCE</scope>
    <source>
        <strain evidence="1">R40</strain>
    </source>
</reference>
<evidence type="ECO:0008006" key="3">
    <source>
        <dbReference type="Google" id="ProtNLM"/>
    </source>
</evidence>